<dbReference type="Gene3D" id="3.50.50.60">
    <property type="entry name" value="FAD/NAD(P)-binding domain"/>
    <property type="match status" value="1"/>
</dbReference>
<dbReference type="GO" id="GO:0016627">
    <property type="term" value="F:oxidoreductase activity, acting on the CH-CH group of donors"/>
    <property type="evidence" value="ECO:0007669"/>
    <property type="project" value="InterPro"/>
</dbReference>
<dbReference type="EMBL" id="JAGPUO010000001">
    <property type="protein sequence ID" value="KAG5665805.1"/>
    <property type="molecule type" value="Genomic_DNA"/>
</dbReference>
<proteinExistence type="predicted"/>
<keyword evidence="2" id="KW-0560">Oxidoreductase</keyword>
<feature type="domain" description="FAD-dependent oxidoreductase 2 FAD-binding" evidence="3">
    <location>
        <begin position="7"/>
        <end position="540"/>
    </location>
</feature>
<dbReference type="Gene3D" id="3.90.700.10">
    <property type="entry name" value="Succinate dehydrogenase/fumarate reductase flavoprotein, catalytic domain"/>
    <property type="match status" value="1"/>
</dbReference>
<comment type="caution">
    <text evidence="4">The sequence shown here is derived from an EMBL/GenBank/DDBJ whole genome shotgun (WGS) entry which is preliminary data.</text>
</comment>
<dbReference type="InterPro" id="IPR027477">
    <property type="entry name" value="Succ_DH/fumarate_Rdtase_cat_sf"/>
</dbReference>
<dbReference type="PANTHER" id="PTHR43260:SF1">
    <property type="entry name" value="KSDD-LIKE STEROID DEHYDROGENASE RV0785"/>
    <property type="match status" value="1"/>
</dbReference>
<dbReference type="SUPFAM" id="SSF51905">
    <property type="entry name" value="FAD/NAD(P)-binding domain"/>
    <property type="match status" value="1"/>
</dbReference>
<dbReference type="PIRSF" id="PIRSF036654">
    <property type="entry name" value="UCP036654"/>
    <property type="match status" value="1"/>
</dbReference>
<dbReference type="AlphaFoldDB" id="A0A9P7KYA0"/>
<dbReference type="InterPro" id="IPR014614">
    <property type="entry name" value="KsdD_DH"/>
</dbReference>
<evidence type="ECO:0000256" key="1">
    <source>
        <dbReference type="ARBA" id="ARBA00022630"/>
    </source>
</evidence>
<dbReference type="InterPro" id="IPR036188">
    <property type="entry name" value="FAD/NAD-bd_sf"/>
</dbReference>
<reference evidence="4" key="1">
    <citation type="submission" date="2021-04" db="EMBL/GenBank/DDBJ databases">
        <title>Draft genome of Fusarium avenaceum strain F156N33, isolated from an atmospheric sample in Virginia.</title>
        <authorList>
            <person name="Yang S."/>
            <person name="Vinatzer B.A."/>
            <person name="Coleman J."/>
        </authorList>
    </citation>
    <scope>NUCLEOTIDE SEQUENCE</scope>
    <source>
        <strain evidence="4">F156N33</strain>
    </source>
</reference>
<dbReference type="PANTHER" id="PTHR43260">
    <property type="entry name" value="3-KETOSTEROID-DELTA-1-DEHYDROGENASE"/>
    <property type="match status" value="1"/>
</dbReference>
<dbReference type="NCBIfam" id="NF009472">
    <property type="entry name" value="PRK12834.1"/>
    <property type="match status" value="1"/>
</dbReference>
<name>A0A9P7KYA0_9HYPO</name>
<accession>A0A9P7KYA0</accession>
<evidence type="ECO:0000256" key="2">
    <source>
        <dbReference type="ARBA" id="ARBA00023002"/>
    </source>
</evidence>
<dbReference type="Proteomes" id="UP000782241">
    <property type="component" value="Unassembled WGS sequence"/>
</dbReference>
<evidence type="ECO:0000313" key="4">
    <source>
        <dbReference type="EMBL" id="KAG5665805.1"/>
    </source>
</evidence>
<protein>
    <recommendedName>
        <fullName evidence="3">FAD-dependent oxidoreductase 2 FAD-binding domain-containing protein</fullName>
    </recommendedName>
</protein>
<sequence length="577" mass="62926">MASPKPVIIVGAGLAGLVAAFELSERNIPVLLLDQENEHNLGGQAFWSLGGIFMVDSSYQRRMGIKDSRELAMRDWMGSAQFDREVEDHWPRQWAKAFVDFAADEMEDYVKARGLGFLYNVGWAERGDGTAEGHGNSVPRFHVSWGTGPEVVRVFADPVKKAAEKGIVTFKFRHAVDELIVDDSGRAVGVRGRILEDDDAARGIKSSRVEKEKFEIYGSAVVVSSGGIGGNVDAVKAAWPVDRLGPKVPETFVVGVPAHVDGRMIGISESAGANIINRDRMWHYTEGLQNWNPIWPGHGIRVLPAPSSLWLDATGKRLPPFLYPGTDTMATLKYICSTGYDYTWFILDQSIIAREFALSGSEQNPDVTGKSIWMLLTRVFGKKGTVPVQNFQKHGKDFVVRDNLEDLVVGMNELAKARNGPLLEYDAIKGVVEARDAQMDNPYSKDAQAMLINNARTYWPDRRSRVAPPHRLLDKAHGPLIAVQMNLLTRKTLGGIETNLDSNVMRADGTAFPGLYAAGEVAGFGGGGVHGYNSLEGTFVGGCIFSGRAAGRAIVRQILGESDDAGAENGKPVSSRL</sequence>
<dbReference type="InterPro" id="IPR003953">
    <property type="entry name" value="FAD-dep_OxRdtase_2_FAD-bd"/>
</dbReference>
<evidence type="ECO:0000313" key="5">
    <source>
        <dbReference type="Proteomes" id="UP000782241"/>
    </source>
</evidence>
<keyword evidence="5" id="KW-1185">Reference proteome</keyword>
<dbReference type="Pfam" id="PF00890">
    <property type="entry name" value="FAD_binding_2"/>
    <property type="match status" value="1"/>
</dbReference>
<organism evidence="4 5">
    <name type="scientific">Fusarium avenaceum</name>
    <dbReference type="NCBI Taxonomy" id="40199"/>
    <lineage>
        <taxon>Eukaryota</taxon>
        <taxon>Fungi</taxon>
        <taxon>Dikarya</taxon>
        <taxon>Ascomycota</taxon>
        <taxon>Pezizomycotina</taxon>
        <taxon>Sordariomycetes</taxon>
        <taxon>Hypocreomycetidae</taxon>
        <taxon>Hypocreales</taxon>
        <taxon>Nectriaceae</taxon>
        <taxon>Fusarium</taxon>
        <taxon>Fusarium tricinctum species complex</taxon>
    </lineage>
</organism>
<keyword evidence="1" id="KW-0285">Flavoprotein</keyword>
<gene>
    <name evidence="4" type="ORF">KAF25_009930</name>
</gene>
<evidence type="ECO:0000259" key="3">
    <source>
        <dbReference type="Pfam" id="PF00890"/>
    </source>
</evidence>